<reference evidence="1" key="1">
    <citation type="submission" date="2014-09" db="EMBL/GenBank/DDBJ databases">
        <authorList>
            <person name="Magalhaes I.L.F."/>
            <person name="Oliveira U."/>
            <person name="Santos F.R."/>
            <person name="Vidigal T.H.D.A."/>
            <person name="Brescovit A.D."/>
            <person name="Santos A.J."/>
        </authorList>
    </citation>
    <scope>NUCLEOTIDE SEQUENCE</scope>
    <source>
        <tissue evidence="1">Shoot tissue taken approximately 20 cm above the soil surface</tissue>
    </source>
</reference>
<accession>A0A0A9DRP5</accession>
<reference evidence="1" key="2">
    <citation type="journal article" date="2015" name="Data Brief">
        <title>Shoot transcriptome of the giant reed, Arundo donax.</title>
        <authorList>
            <person name="Barrero R.A."/>
            <person name="Guerrero F.D."/>
            <person name="Moolhuijzen P."/>
            <person name="Goolsby J.A."/>
            <person name="Tidwell J."/>
            <person name="Bellgard S.E."/>
            <person name="Bellgard M.I."/>
        </authorList>
    </citation>
    <scope>NUCLEOTIDE SEQUENCE</scope>
    <source>
        <tissue evidence="1">Shoot tissue taken approximately 20 cm above the soil surface</tissue>
    </source>
</reference>
<proteinExistence type="predicted"/>
<evidence type="ECO:0000313" key="1">
    <source>
        <dbReference type="EMBL" id="JAD89363.1"/>
    </source>
</evidence>
<organism evidence="1">
    <name type="scientific">Arundo donax</name>
    <name type="common">Giant reed</name>
    <name type="synonym">Donax arundinaceus</name>
    <dbReference type="NCBI Taxonomy" id="35708"/>
    <lineage>
        <taxon>Eukaryota</taxon>
        <taxon>Viridiplantae</taxon>
        <taxon>Streptophyta</taxon>
        <taxon>Embryophyta</taxon>
        <taxon>Tracheophyta</taxon>
        <taxon>Spermatophyta</taxon>
        <taxon>Magnoliopsida</taxon>
        <taxon>Liliopsida</taxon>
        <taxon>Poales</taxon>
        <taxon>Poaceae</taxon>
        <taxon>PACMAD clade</taxon>
        <taxon>Arundinoideae</taxon>
        <taxon>Arundineae</taxon>
        <taxon>Arundo</taxon>
    </lineage>
</organism>
<dbReference type="AlphaFoldDB" id="A0A0A9DRP5"/>
<dbReference type="EMBL" id="GBRH01208532">
    <property type="protein sequence ID" value="JAD89363.1"/>
    <property type="molecule type" value="Transcribed_RNA"/>
</dbReference>
<name>A0A0A9DRP5_ARUDO</name>
<sequence>MTIRTVRPAVLNRFDSNWQSNPESEEGDYQGPV</sequence>
<protein>
    <submittedName>
        <fullName evidence="1">Uncharacterized protein</fullName>
    </submittedName>
</protein>